<reference evidence="4 5" key="1">
    <citation type="submission" date="2024-05" db="EMBL/GenBank/DDBJ databases">
        <title>Genome sequencing of Marine Estuary Bacteria, Shewanella vesiculosa and S. baltica, and Pseudomonas syringae.</title>
        <authorList>
            <person name="Gurung A."/>
            <person name="Maclea K.S."/>
        </authorList>
    </citation>
    <scope>NUCLEOTIDE SEQUENCE [LARGE SCALE GENOMIC DNA]</scope>
    <source>
        <strain evidence="4 5">1A</strain>
    </source>
</reference>
<dbReference type="RefSeq" id="WP_182741265.1">
    <property type="nucleotide sequence ID" value="NZ_JBDPZN010000018.1"/>
</dbReference>
<dbReference type="NCBIfam" id="TIGR00180">
    <property type="entry name" value="parB_part"/>
    <property type="match status" value="1"/>
</dbReference>
<proteinExistence type="inferred from homology"/>
<evidence type="ECO:0000256" key="2">
    <source>
        <dbReference type="ARBA" id="ARBA00023125"/>
    </source>
</evidence>
<keyword evidence="5" id="KW-1185">Reference proteome</keyword>
<comment type="caution">
    <text evidence="4">The sequence shown here is derived from an EMBL/GenBank/DDBJ whole genome shotgun (WGS) entry which is preliminary data.</text>
</comment>
<accession>A0ABV0FX79</accession>
<dbReference type="InterPro" id="IPR036086">
    <property type="entry name" value="ParB/Sulfiredoxin_sf"/>
</dbReference>
<dbReference type="SMART" id="SM00470">
    <property type="entry name" value="ParB"/>
    <property type="match status" value="1"/>
</dbReference>
<evidence type="ECO:0000313" key="4">
    <source>
        <dbReference type="EMBL" id="MEO3684609.1"/>
    </source>
</evidence>
<protein>
    <submittedName>
        <fullName evidence="4">ParB/RepB/Spo0J family partition protein</fullName>
    </submittedName>
</protein>
<evidence type="ECO:0000256" key="1">
    <source>
        <dbReference type="ARBA" id="ARBA00006295"/>
    </source>
</evidence>
<comment type="similarity">
    <text evidence="1">Belongs to the ParB family.</text>
</comment>
<gene>
    <name evidence="4" type="ORF">ABHN84_20300</name>
</gene>
<dbReference type="PANTHER" id="PTHR38973:SF1">
    <property type="entry name" value="PLASMID PARTITION PROTEIN B"/>
    <property type="match status" value="1"/>
</dbReference>
<dbReference type="PANTHER" id="PTHR38973">
    <property type="entry name" value="PLASMID PARTITIONING CONTROL PROTEIN-RELATED"/>
    <property type="match status" value="1"/>
</dbReference>
<dbReference type="SUPFAM" id="SSF110849">
    <property type="entry name" value="ParB/Sulfiredoxin"/>
    <property type="match status" value="1"/>
</dbReference>
<organism evidence="4 5">
    <name type="scientific">Shewanella vesiculosa</name>
    <dbReference type="NCBI Taxonomy" id="518738"/>
    <lineage>
        <taxon>Bacteria</taxon>
        <taxon>Pseudomonadati</taxon>
        <taxon>Pseudomonadota</taxon>
        <taxon>Gammaproteobacteria</taxon>
        <taxon>Alteromonadales</taxon>
        <taxon>Shewanellaceae</taxon>
        <taxon>Shewanella</taxon>
    </lineage>
</organism>
<name>A0ABV0FX79_9GAMM</name>
<sequence length="313" mass="35055">MEVKPPRKAPIGRSIGELSPFSSNSQQAVSYEYTLHNGRKVMFQKVIVPADQVETLTFAHDMNKRIAADLTRASLSLLINSIARQQYQPVIAQRIKGKYAALDGTRRRQAAIFAGVGLEILFCDEELTPAEVKALSKELQTAKEHSIRDNGRVFATLLSDDPMKTQAEIAELEGFTQGYVSKALQAWEIPQEIINLFEFPSDLTFSQFAEISKIIKVIIGKKIPLEEIILLTEVKPGTSNDEVIDFIREAAEINKVVKVTAKPKKFLELNAKKWANSKRVKDKTTITLNRATSEEYALIEAYIVKVMKGTKES</sequence>
<dbReference type="Proteomes" id="UP001477278">
    <property type="component" value="Unassembled WGS sequence"/>
</dbReference>
<dbReference type="InterPro" id="IPR004437">
    <property type="entry name" value="ParB/RepB/Spo0J"/>
</dbReference>
<evidence type="ECO:0000313" key="5">
    <source>
        <dbReference type="Proteomes" id="UP001477278"/>
    </source>
</evidence>
<dbReference type="InterPro" id="IPR003115">
    <property type="entry name" value="ParB_N"/>
</dbReference>
<dbReference type="Gene3D" id="1.10.10.2830">
    <property type="match status" value="1"/>
</dbReference>
<feature type="domain" description="ParB-like N-terminal" evidence="3">
    <location>
        <begin position="54"/>
        <end position="139"/>
    </location>
</feature>
<dbReference type="EMBL" id="JBDPZN010000018">
    <property type="protein sequence ID" value="MEO3684609.1"/>
    <property type="molecule type" value="Genomic_DNA"/>
</dbReference>
<evidence type="ECO:0000259" key="3">
    <source>
        <dbReference type="SMART" id="SM00470"/>
    </source>
</evidence>
<keyword evidence="2" id="KW-0238">DNA-binding</keyword>